<evidence type="ECO:0000313" key="3">
    <source>
        <dbReference type="Proteomes" id="UP001292079"/>
    </source>
</evidence>
<evidence type="ECO:0000313" key="2">
    <source>
        <dbReference type="EMBL" id="KAK4474370.1"/>
    </source>
</evidence>
<dbReference type="EMBL" id="JALJAT010000001">
    <property type="protein sequence ID" value="KAK4474370.1"/>
    <property type="molecule type" value="Genomic_DNA"/>
</dbReference>
<reference evidence="2" key="2">
    <citation type="journal article" date="2023" name="Infect Dis Poverty">
        <title>Chromosome-scale genome of the human blood fluke Schistosoma mekongi and its implications for public health.</title>
        <authorList>
            <person name="Zhou M."/>
            <person name="Xu L."/>
            <person name="Xu D."/>
            <person name="Chen W."/>
            <person name="Khan J."/>
            <person name="Hu Y."/>
            <person name="Huang H."/>
            <person name="Wei H."/>
            <person name="Zhang Y."/>
            <person name="Chusongsang P."/>
            <person name="Tanasarnprasert K."/>
            <person name="Hu X."/>
            <person name="Limpanont Y."/>
            <person name="Lv Z."/>
        </authorList>
    </citation>
    <scope>NUCLEOTIDE SEQUENCE</scope>
    <source>
        <strain evidence="2">LV_2022a</strain>
    </source>
</reference>
<protein>
    <submittedName>
        <fullName evidence="2">Uncharacterized protein</fullName>
    </submittedName>
</protein>
<organism evidence="2 3">
    <name type="scientific">Schistosoma mekongi</name>
    <name type="common">Parasitic worm</name>
    <dbReference type="NCBI Taxonomy" id="38744"/>
    <lineage>
        <taxon>Eukaryota</taxon>
        <taxon>Metazoa</taxon>
        <taxon>Spiralia</taxon>
        <taxon>Lophotrochozoa</taxon>
        <taxon>Platyhelminthes</taxon>
        <taxon>Trematoda</taxon>
        <taxon>Digenea</taxon>
        <taxon>Strigeidida</taxon>
        <taxon>Schistosomatoidea</taxon>
        <taxon>Schistosomatidae</taxon>
        <taxon>Schistosoma</taxon>
    </lineage>
</organism>
<evidence type="ECO:0000256" key="1">
    <source>
        <dbReference type="SAM" id="MobiDB-lite"/>
    </source>
</evidence>
<keyword evidence="3" id="KW-1185">Reference proteome</keyword>
<comment type="caution">
    <text evidence="2">The sequence shown here is derived from an EMBL/GenBank/DDBJ whole genome shotgun (WGS) entry which is preliminary data.</text>
</comment>
<feature type="region of interest" description="Disordered" evidence="1">
    <location>
        <begin position="1242"/>
        <end position="1275"/>
    </location>
</feature>
<feature type="compositionally biased region" description="Low complexity" evidence="1">
    <location>
        <begin position="1250"/>
        <end position="1261"/>
    </location>
</feature>
<dbReference type="InterPro" id="IPR016024">
    <property type="entry name" value="ARM-type_fold"/>
</dbReference>
<gene>
    <name evidence="2" type="ORF">MN116_001532</name>
</gene>
<accession>A0AAE2D8U5</accession>
<dbReference type="Proteomes" id="UP001292079">
    <property type="component" value="Unassembled WGS sequence"/>
</dbReference>
<name>A0AAE2D8U5_SCHME</name>
<feature type="region of interest" description="Disordered" evidence="1">
    <location>
        <begin position="616"/>
        <end position="637"/>
    </location>
</feature>
<dbReference type="SUPFAM" id="SSF48371">
    <property type="entry name" value="ARM repeat"/>
    <property type="match status" value="1"/>
</dbReference>
<reference evidence="2" key="1">
    <citation type="submission" date="2022-04" db="EMBL/GenBank/DDBJ databases">
        <authorList>
            <person name="Xu L."/>
            <person name="Lv Z."/>
        </authorList>
    </citation>
    <scope>NUCLEOTIDE SEQUENCE</scope>
    <source>
        <strain evidence="2">LV_2022a</strain>
    </source>
</reference>
<sequence>MDASLSQLAIECQHISTATKEIEFLSLLLTHANICKNAENNNPGSALSEINFTKSFFRILSRISRDCGGFWTVNEDLDWLMFYLFARCYGWSDTDLNDVRSQILAPSTGRRYRNLSKEEELTVKDKVIQITSEIICLIRSLPLTLAGLKMFISSINLARGMHHTRKQIALHTIDWLTFGLRTEGGGVRAIASPRFTKKSSVTQPFLPEDSTPETMFMTVKDLIWNCCTDNSRGIRIGTLAALYGLFGQLSTNTIVRLIKLSTEILEKPEVCTSEATEGVIDILSLLMRRLVPSEQLCYSRISITGNTLASKTNLSICKFTTEYVQNQLFPRLRTVVANLFNSNHFIVRRAAVRVYLTCLNRCQNDILQEVLLQTTTELCSQANKSSVIYKDNSPSNFGNWRNSPYFTESLLSLCRCLIKKVGEGNLPPNTGDLQNCLVNFYLGHSSHYVRSSACRLYVTLFISASKNLNRVRYLLNKILENWQVNRDVVLSPLPKVQVQTDGVEVTTTPREIPTVVLSKGITLSSTWCDGRMRIYCSVARALVGLHLKVLHELGTDGCSLLNYEEFCISPTVTDNCSQKTLDSSFSNNSLQPVVSPVPKSDSTILVLNADRRPSTMKPVVSPVDSSSTFYRQRTKSGSSQRPVNLTILESIRMLDNERKETQSDGNRTPSWIHRLSMVSGLASTNRTNVNRLELNSLSVKTMLTTMLHLAMECVLNENNGLRCSAKKAIYSVGRLIRWYNADVLLEMISLHLVGPPTVMSYATMKLLRDSLSELCRFDEILQKEEEEPGFTEKYALFGNVPILNVPLLYGLFSPDGSRLWLRCCQQYSSDNTMPLFIGILSAECALRTLCLVHRLSNLSLVACTWESMRPDPFLDVPYSQHKLDMDANDVAGCINGFVNFAQLIDVKLGPTQEPVLNVVNYQQMMTTLKPYLSCLHHSHSTEKDRKRESSIPNNPLTYFIHKLVTKLESVMYSYLPPSLKPKRPNPNVRRTGGLLLSPILPYLITWPLALLPPNLDNTQVNPPDTTSILSVRKLLRLVAAIILALPLSNQSEFQQNELNRINDGSLLEELTSIAEYSVDLTTVVNAYFAQLENLVLQLNQYYEPTRICTTVSWWWVRALCEHLPRLVQIAPLSNPINILTRLIEDVRGRSRFSAVAKQSAEHQKVESLKWTKALEYSRQKARSKMKIKEGSGVLKYQWPNVKEIIQSKDAIEKQHVIEKKFSADPNLSPTDEEQHLFFVTSDNEEDETDAAGGEEITSSSDSDIDEEEEQSSKDNTLVTQERFNSLFYIPLKAEPIETPPVLNDLNELIERVLKHCQPAIVTAIRQILLDFDSPKALSPEKSIEM</sequence>
<feature type="compositionally biased region" description="Polar residues" evidence="1">
    <location>
        <begin position="623"/>
        <end position="637"/>
    </location>
</feature>
<proteinExistence type="predicted"/>